<evidence type="ECO:0000313" key="2">
    <source>
        <dbReference type="EMBL" id="RUT00172.1"/>
    </source>
</evidence>
<dbReference type="InterPro" id="IPR051396">
    <property type="entry name" value="Bact_Antivir_Def_Nuclease"/>
</dbReference>
<dbReference type="PIRSF" id="PIRSF029347">
    <property type="entry name" value="RecF"/>
    <property type="match status" value="1"/>
</dbReference>
<dbReference type="Proteomes" id="UP000271624">
    <property type="component" value="Unassembled WGS sequence"/>
</dbReference>
<dbReference type="InterPro" id="IPR003959">
    <property type="entry name" value="ATPase_AAA_core"/>
</dbReference>
<dbReference type="SUPFAM" id="SSF52540">
    <property type="entry name" value="P-loop containing nucleoside triphosphate hydrolases"/>
    <property type="match status" value="1"/>
</dbReference>
<protein>
    <recommendedName>
        <fullName evidence="1">ATPase AAA-type core domain-containing protein</fullName>
    </recommendedName>
</protein>
<dbReference type="GO" id="GO:0016887">
    <property type="term" value="F:ATP hydrolysis activity"/>
    <property type="evidence" value="ECO:0007669"/>
    <property type="project" value="InterPro"/>
</dbReference>
<dbReference type="EMBL" id="RSCL01000025">
    <property type="protein sequence ID" value="RUT00172.1"/>
    <property type="molecule type" value="Genomic_DNA"/>
</dbReference>
<accession>A0A3S1CCK8</accession>
<dbReference type="PANTHER" id="PTHR43581:SF4">
    <property type="entry name" value="ATP_GTP PHOSPHATASE"/>
    <property type="match status" value="1"/>
</dbReference>
<dbReference type="Pfam" id="PF13304">
    <property type="entry name" value="AAA_21"/>
    <property type="match status" value="1"/>
</dbReference>
<dbReference type="InterPro" id="IPR014555">
    <property type="entry name" value="RecF-like"/>
</dbReference>
<reference evidence="2" key="1">
    <citation type="submission" date="2018-12" db="EMBL/GenBank/DDBJ databases">
        <authorList>
            <person name="Will S."/>
            <person name="Neumann-Schaal M."/>
            <person name="Henke P."/>
        </authorList>
    </citation>
    <scope>NUCLEOTIDE SEQUENCE</scope>
    <source>
        <strain evidence="2">PCC 7102</strain>
    </source>
</reference>
<dbReference type="Gene3D" id="3.40.50.300">
    <property type="entry name" value="P-loop containing nucleotide triphosphate hydrolases"/>
    <property type="match status" value="1"/>
</dbReference>
<dbReference type="GO" id="GO:0005524">
    <property type="term" value="F:ATP binding"/>
    <property type="evidence" value="ECO:0007669"/>
    <property type="project" value="InterPro"/>
</dbReference>
<evidence type="ECO:0000259" key="1">
    <source>
        <dbReference type="Pfam" id="PF13304"/>
    </source>
</evidence>
<dbReference type="InterPro" id="IPR027417">
    <property type="entry name" value="P-loop_NTPase"/>
</dbReference>
<dbReference type="RefSeq" id="WP_127085705.1">
    <property type="nucleotide sequence ID" value="NZ_RSCL01000025.1"/>
</dbReference>
<feature type="domain" description="ATPase AAA-type core" evidence="1">
    <location>
        <begin position="23"/>
        <end position="324"/>
    </location>
</feature>
<evidence type="ECO:0000313" key="3">
    <source>
        <dbReference type="Proteomes" id="UP000271624"/>
    </source>
</evidence>
<keyword evidence="3" id="KW-1185">Reference proteome</keyword>
<sequence length="373" mass="43379">MLKRIYIDNFRCLVNVELNVDSINLFLGSNGTGKSSVFEVLQKIQLFINGDSKVETIFKAKDCTRWQILKKQRFELEIFGNNGIYKYELGITHENKDNSRVEYERLWYDNQPLLKFEQGEVQTYKDDYSRESQYSFNWSQSVITSLLPKADNTKLIWFRERIARFIIVRVIPSLMHDETHQEETYLTSQMENYVSWYRYLSEDQGKVAELGNILKEVLDGFQNFKFERVSEQSLVLKLRFSGETDASKTIDYRLGELSDGQKTLIALYTLIHGTKSEDYTLCIDEPENFLALPEIQPWLVELYDLCSDGKLQALLISHHPELINYLLASPIGYWFERQANTPVRVKRIGSGILDNSGLPVSELIARGWLNESA</sequence>
<gene>
    <name evidence="2" type="ORF">DSM106972_076200</name>
</gene>
<dbReference type="OrthoDB" id="127554at2"/>
<organism evidence="2 3">
    <name type="scientific">Dulcicalothrix desertica PCC 7102</name>
    <dbReference type="NCBI Taxonomy" id="232991"/>
    <lineage>
        <taxon>Bacteria</taxon>
        <taxon>Bacillati</taxon>
        <taxon>Cyanobacteriota</taxon>
        <taxon>Cyanophyceae</taxon>
        <taxon>Nostocales</taxon>
        <taxon>Calotrichaceae</taxon>
        <taxon>Dulcicalothrix</taxon>
    </lineage>
</organism>
<reference evidence="2" key="2">
    <citation type="journal article" date="2019" name="Genome Biol. Evol.">
        <title>Day and night: Metabolic profiles and evolutionary relationships of six axenic non-marine cyanobacteria.</title>
        <authorList>
            <person name="Will S.E."/>
            <person name="Henke P."/>
            <person name="Boedeker C."/>
            <person name="Huang S."/>
            <person name="Brinkmann H."/>
            <person name="Rohde M."/>
            <person name="Jarek M."/>
            <person name="Friedl T."/>
            <person name="Seufert S."/>
            <person name="Schumacher M."/>
            <person name="Overmann J."/>
            <person name="Neumann-Schaal M."/>
            <person name="Petersen J."/>
        </authorList>
    </citation>
    <scope>NUCLEOTIDE SEQUENCE [LARGE SCALE GENOMIC DNA]</scope>
    <source>
        <strain evidence="2">PCC 7102</strain>
    </source>
</reference>
<dbReference type="PANTHER" id="PTHR43581">
    <property type="entry name" value="ATP/GTP PHOSPHATASE"/>
    <property type="match status" value="1"/>
</dbReference>
<name>A0A3S1CCK8_9CYAN</name>
<proteinExistence type="predicted"/>
<dbReference type="AlphaFoldDB" id="A0A3S1CCK8"/>
<comment type="caution">
    <text evidence="2">The sequence shown here is derived from an EMBL/GenBank/DDBJ whole genome shotgun (WGS) entry which is preliminary data.</text>
</comment>